<organism evidence="2 3">
    <name type="scientific">Helicobacter saguini</name>
    <dbReference type="NCBI Taxonomy" id="1548018"/>
    <lineage>
        <taxon>Bacteria</taxon>
        <taxon>Pseudomonadati</taxon>
        <taxon>Campylobacterota</taxon>
        <taxon>Epsilonproteobacteria</taxon>
        <taxon>Campylobacterales</taxon>
        <taxon>Helicobacteraceae</taxon>
        <taxon>Helicobacter</taxon>
    </lineage>
</organism>
<dbReference type="OrthoDB" id="5323359at2"/>
<accession>A0A347VUE2</accession>
<name>A0A347VUE2_9HELI</name>
<dbReference type="GO" id="GO:0008168">
    <property type="term" value="F:methyltransferase activity"/>
    <property type="evidence" value="ECO:0007669"/>
    <property type="project" value="UniProtKB-KW"/>
</dbReference>
<dbReference type="InterPro" id="IPR029063">
    <property type="entry name" value="SAM-dependent_MTases_sf"/>
</dbReference>
<evidence type="ECO:0000313" key="1">
    <source>
        <dbReference type="EMBL" id="MWV69534.1"/>
    </source>
</evidence>
<dbReference type="SUPFAM" id="SSF53335">
    <property type="entry name" value="S-adenosyl-L-methionine-dependent methyltransferases"/>
    <property type="match status" value="1"/>
</dbReference>
<keyword evidence="2" id="KW-0808">Transferase</keyword>
<dbReference type="Pfam" id="PF13489">
    <property type="entry name" value="Methyltransf_23"/>
    <property type="match status" value="1"/>
</dbReference>
<keyword evidence="2" id="KW-0489">Methyltransferase</keyword>
<reference evidence="1 4" key="4">
    <citation type="submission" date="2019-12" db="EMBL/GenBank/DDBJ databases">
        <title>Multi-Generational Helicobacter saguini Isolates.</title>
        <authorList>
            <person name="Mannion A."/>
            <person name="Shen Z."/>
            <person name="Fox J.G."/>
        </authorList>
    </citation>
    <scope>NUCLEOTIDE SEQUENCE [LARGE SCALE GENOMIC DNA]</scope>
    <source>
        <strain evidence="1">16-048</strain>
        <strain evidence="4">16-048 (F4)</strain>
    </source>
</reference>
<reference evidence="2 3" key="1">
    <citation type="journal article" date="2014" name="Genome Announc.">
        <title>Draft genome sequences of eight enterohepatic helicobacter species isolated from both laboratory and wild rodents.</title>
        <authorList>
            <person name="Sheh A."/>
            <person name="Shen Z."/>
            <person name="Fox J.G."/>
        </authorList>
    </citation>
    <scope>NUCLEOTIDE SEQUENCE [LARGE SCALE GENOMIC DNA]</scope>
    <source>
        <strain evidence="2 3">MIT 97-6194</strain>
    </source>
</reference>
<dbReference type="EMBL" id="QBIU01000001">
    <property type="protein sequence ID" value="MWV69534.1"/>
    <property type="molecule type" value="Genomic_DNA"/>
</dbReference>
<reference evidence="2 3" key="2">
    <citation type="journal article" date="2016" name="Infect. Immun.">
        <title>Helicobacter saguini, a Novel Helicobacter Isolated from Cotton-Top Tamarins with Ulcerative Colitis, Has Proinflammatory Properties and Induces Typhlocolitis and Dysplasia in Gnotobiotic IL-10-/- Mice.</title>
        <authorList>
            <person name="Shen Z."/>
            <person name="Mannion A."/>
            <person name="Whary M.T."/>
            <person name="Muthupalani S."/>
            <person name="Sheh A."/>
            <person name="Feng Y."/>
            <person name="Gong G."/>
            <person name="Vandamme P."/>
            <person name="Holcombe H.R."/>
            <person name="Paster B.J."/>
            <person name="Fox J.G."/>
        </authorList>
    </citation>
    <scope>NUCLEOTIDE SEQUENCE [LARGE SCALE GENOMIC DNA]</scope>
    <source>
        <strain evidence="2 3">MIT 97-6194</strain>
    </source>
</reference>
<dbReference type="CDD" id="cd02440">
    <property type="entry name" value="AdoMet_MTases"/>
    <property type="match status" value="1"/>
</dbReference>
<protein>
    <submittedName>
        <fullName evidence="2">Class I SAM-dependent methyltransferase</fullName>
    </submittedName>
    <submittedName>
        <fullName evidence="1">Methyltransferase domain-containing protein</fullName>
    </submittedName>
</protein>
<evidence type="ECO:0000313" key="4">
    <source>
        <dbReference type="Proteomes" id="UP000477070"/>
    </source>
</evidence>
<dbReference type="STRING" id="1548018.LS64_07065"/>
<reference evidence="2" key="3">
    <citation type="submission" date="2018-04" db="EMBL/GenBank/DDBJ databases">
        <authorList>
            <person name="Sheh A."/>
            <person name="Shen Z."/>
            <person name="Mannion A.J."/>
            <person name="Fox J.G."/>
        </authorList>
    </citation>
    <scope>NUCLEOTIDE SEQUENCE</scope>
    <source>
        <strain evidence="2">MIT 97-6194</strain>
    </source>
</reference>
<keyword evidence="3" id="KW-1185">Reference proteome</keyword>
<dbReference type="Proteomes" id="UP000477070">
    <property type="component" value="Unassembled WGS sequence"/>
</dbReference>
<dbReference type="GO" id="GO:0032259">
    <property type="term" value="P:methylation"/>
    <property type="evidence" value="ECO:0007669"/>
    <property type="project" value="UniProtKB-KW"/>
</dbReference>
<dbReference type="Gene3D" id="3.40.50.150">
    <property type="entry name" value="Vaccinia Virus protein VP39"/>
    <property type="match status" value="1"/>
</dbReference>
<proteinExistence type="predicted"/>
<evidence type="ECO:0000313" key="3">
    <source>
        <dbReference type="Proteomes" id="UP000029714"/>
    </source>
</evidence>
<gene>
    <name evidence="1" type="ORF">DCO61_05800</name>
    <name evidence="2" type="ORF">LS64_010165</name>
</gene>
<dbReference type="AlphaFoldDB" id="A0A347VUE2"/>
<comment type="caution">
    <text evidence="2">The sequence shown here is derived from an EMBL/GenBank/DDBJ whole genome shotgun (WGS) entry which is preliminary data.</text>
</comment>
<sequence length="238" mass="27441">MVEIRRKEVLKFLQQYKAKNVLEIGCGLHSLFNFYEDFENFVVVEPSSEFAKKALQDSKNLQNTESKITIINDFIENHIQTLQNTHFDFIILSSLLHEVINPKDFLSKILKVMKNETILHINVPNANSFHLLWAYKSGLIKKLGNLTERAKSLQQNTTFTLESLQNMLLESAKICENIESKIKILQSGSYFIKPFNHAKMQECLKLNIIDSNLLSGLEKMIEYMPNLGAEIYINATLK</sequence>
<evidence type="ECO:0000313" key="2">
    <source>
        <dbReference type="EMBL" id="TLD92554.1"/>
    </source>
</evidence>
<dbReference type="Proteomes" id="UP000029714">
    <property type="component" value="Unassembled WGS sequence"/>
</dbReference>
<dbReference type="EMBL" id="JRMP02000019">
    <property type="protein sequence ID" value="TLD92554.1"/>
    <property type="molecule type" value="Genomic_DNA"/>
</dbReference>